<proteinExistence type="predicted"/>
<dbReference type="Pfam" id="PF23628">
    <property type="entry name" value="ARM_LIN_C"/>
    <property type="match status" value="1"/>
</dbReference>
<evidence type="ECO:0000259" key="4">
    <source>
        <dbReference type="Pfam" id="PF23628"/>
    </source>
</evidence>
<feature type="region of interest" description="Disordered" evidence="2">
    <location>
        <begin position="313"/>
        <end position="339"/>
    </location>
</feature>
<evidence type="ECO:0000313" key="6">
    <source>
        <dbReference type="Proteomes" id="UP000006729"/>
    </source>
</evidence>
<dbReference type="InterPro" id="IPR016024">
    <property type="entry name" value="ARM-type_fold"/>
</dbReference>
<dbReference type="InterPro" id="IPR055566">
    <property type="entry name" value="ARM_LIN"/>
</dbReference>
<name>A0A3N7G6R1_POPTR</name>
<dbReference type="InterPro" id="IPR052858">
    <property type="entry name" value="E3_ubiquitin-ligase_LIN"/>
</dbReference>
<dbReference type="SUPFAM" id="SSF48371">
    <property type="entry name" value="ARM repeat"/>
    <property type="match status" value="1"/>
</dbReference>
<accession>A0A3N7G6R1</accession>
<feature type="domain" description="Putative E3 ubiquitin-protein ligase LIN N-terminal" evidence="3">
    <location>
        <begin position="27"/>
        <end position="234"/>
    </location>
</feature>
<evidence type="ECO:0000256" key="2">
    <source>
        <dbReference type="SAM" id="MobiDB-lite"/>
    </source>
</evidence>
<dbReference type="InterPro" id="IPR056512">
    <property type="entry name" value="LIN_N"/>
</dbReference>
<evidence type="ECO:0008006" key="7">
    <source>
        <dbReference type="Google" id="ProtNLM"/>
    </source>
</evidence>
<dbReference type="Pfam" id="PF23568">
    <property type="entry name" value="ARM_LIN"/>
    <property type="match status" value="1"/>
</dbReference>
<reference evidence="5 6" key="1">
    <citation type="journal article" date="2006" name="Science">
        <title>The genome of black cottonwood, Populus trichocarpa (Torr. &amp; Gray).</title>
        <authorList>
            <person name="Tuskan G.A."/>
            <person name="Difazio S."/>
            <person name="Jansson S."/>
            <person name="Bohlmann J."/>
            <person name="Grigoriev I."/>
            <person name="Hellsten U."/>
            <person name="Putnam N."/>
            <person name="Ralph S."/>
            <person name="Rombauts S."/>
            <person name="Salamov A."/>
            <person name="Schein J."/>
            <person name="Sterck L."/>
            <person name="Aerts A."/>
            <person name="Bhalerao R.R."/>
            <person name="Bhalerao R.P."/>
            <person name="Blaudez D."/>
            <person name="Boerjan W."/>
            <person name="Brun A."/>
            <person name="Brunner A."/>
            <person name="Busov V."/>
            <person name="Campbell M."/>
            <person name="Carlson J."/>
            <person name="Chalot M."/>
            <person name="Chapman J."/>
            <person name="Chen G.L."/>
            <person name="Cooper D."/>
            <person name="Coutinho P.M."/>
            <person name="Couturier J."/>
            <person name="Covert S."/>
            <person name="Cronk Q."/>
            <person name="Cunningham R."/>
            <person name="Davis J."/>
            <person name="Degroeve S."/>
            <person name="Dejardin A."/>
            <person name="Depamphilis C."/>
            <person name="Detter J."/>
            <person name="Dirks B."/>
            <person name="Dubchak I."/>
            <person name="Duplessis S."/>
            <person name="Ehlting J."/>
            <person name="Ellis B."/>
            <person name="Gendler K."/>
            <person name="Goodstein D."/>
            <person name="Gribskov M."/>
            <person name="Grimwood J."/>
            <person name="Groover A."/>
            <person name="Gunter L."/>
            <person name="Hamberger B."/>
            <person name="Heinze B."/>
            <person name="Helariutta Y."/>
            <person name="Henrissat B."/>
            <person name="Holligan D."/>
            <person name="Holt R."/>
            <person name="Huang W."/>
            <person name="Islam-Faridi N."/>
            <person name="Jones S."/>
            <person name="Jones-Rhoades M."/>
            <person name="Jorgensen R."/>
            <person name="Joshi C."/>
            <person name="Kangasjarvi J."/>
            <person name="Karlsson J."/>
            <person name="Kelleher C."/>
            <person name="Kirkpatrick R."/>
            <person name="Kirst M."/>
            <person name="Kohler A."/>
            <person name="Kalluri U."/>
            <person name="Larimer F."/>
            <person name="Leebens-Mack J."/>
            <person name="Leple J.C."/>
            <person name="Locascio P."/>
            <person name="Lou Y."/>
            <person name="Lucas S."/>
            <person name="Martin F."/>
            <person name="Montanini B."/>
            <person name="Napoli C."/>
            <person name="Nelson D.R."/>
            <person name="Nelson C."/>
            <person name="Nieminen K."/>
            <person name="Nilsson O."/>
            <person name="Pereda V."/>
            <person name="Peter G."/>
            <person name="Philippe R."/>
            <person name="Pilate G."/>
            <person name="Poliakov A."/>
            <person name="Razumovskaya J."/>
            <person name="Richardson P."/>
            <person name="Rinaldi C."/>
            <person name="Ritland K."/>
            <person name="Rouze P."/>
            <person name="Ryaboy D."/>
            <person name="Schmutz J."/>
            <person name="Schrader J."/>
            <person name="Segerman B."/>
            <person name="Shin H."/>
            <person name="Siddiqui A."/>
            <person name="Sterky F."/>
            <person name="Terry A."/>
            <person name="Tsai C.J."/>
            <person name="Uberbacher E."/>
            <person name="Unneberg P."/>
            <person name="Vahala J."/>
            <person name="Wall K."/>
            <person name="Wessler S."/>
            <person name="Yang G."/>
            <person name="Yin T."/>
            <person name="Douglas C."/>
            <person name="Marra M."/>
            <person name="Sandberg G."/>
            <person name="Van de Peer Y."/>
            <person name="Rokhsar D."/>
        </authorList>
    </citation>
    <scope>NUCLEOTIDE SEQUENCE [LARGE SCALE GENOMIC DNA]</scope>
    <source>
        <strain evidence="6">cv. Nisqually</strain>
    </source>
</reference>
<dbReference type="PANTHER" id="PTHR47446">
    <property type="entry name" value="RING-TYPE E3 UBIQUITIN TRANSFERASE"/>
    <property type="match status" value="1"/>
</dbReference>
<dbReference type="SMART" id="SM00320">
    <property type="entry name" value="WD40"/>
    <property type="match status" value="5"/>
</dbReference>
<evidence type="ECO:0000256" key="1">
    <source>
        <dbReference type="PROSITE-ProRule" id="PRU00221"/>
    </source>
</evidence>
<dbReference type="EMBL" id="CM009307">
    <property type="protein sequence ID" value="RQP02880.1"/>
    <property type="molecule type" value="Genomic_DNA"/>
</dbReference>
<dbReference type="InterPro" id="IPR001680">
    <property type="entry name" value="WD40_rpt"/>
</dbReference>
<organism evidence="5 6">
    <name type="scientific">Populus trichocarpa</name>
    <name type="common">Western balsam poplar</name>
    <name type="synonym">Populus balsamifera subsp. trichocarpa</name>
    <dbReference type="NCBI Taxonomy" id="3694"/>
    <lineage>
        <taxon>Eukaryota</taxon>
        <taxon>Viridiplantae</taxon>
        <taxon>Streptophyta</taxon>
        <taxon>Embryophyta</taxon>
        <taxon>Tracheophyta</taxon>
        <taxon>Spermatophyta</taxon>
        <taxon>Magnoliopsida</taxon>
        <taxon>eudicotyledons</taxon>
        <taxon>Gunneridae</taxon>
        <taxon>Pentapetalae</taxon>
        <taxon>rosids</taxon>
        <taxon>fabids</taxon>
        <taxon>Malpighiales</taxon>
        <taxon>Salicaceae</taxon>
        <taxon>Saliceae</taxon>
        <taxon>Populus</taxon>
    </lineage>
</organism>
<gene>
    <name evidence="5" type="ORF">POPTR_018G083600</name>
</gene>
<dbReference type="InterPro" id="IPR036322">
    <property type="entry name" value="WD40_repeat_dom_sf"/>
</dbReference>
<dbReference type="Pfam" id="PF00400">
    <property type="entry name" value="WD40"/>
    <property type="match status" value="2"/>
</dbReference>
<keyword evidence="1" id="KW-0853">WD repeat</keyword>
<dbReference type="PROSITE" id="PS50082">
    <property type="entry name" value="WD_REPEATS_2"/>
    <property type="match status" value="1"/>
</dbReference>
<evidence type="ECO:0000259" key="3">
    <source>
        <dbReference type="Pfam" id="PF23568"/>
    </source>
</evidence>
<feature type="domain" description="Putative E3 ubiquitin-protein ligase LIN ARM-like" evidence="4">
    <location>
        <begin position="379"/>
        <end position="714"/>
    </location>
</feature>
<keyword evidence="6" id="KW-1185">Reference proteome</keyword>
<dbReference type="Proteomes" id="UP000006729">
    <property type="component" value="Chromosome 18"/>
</dbReference>
<sequence>MATTTASQILHHTTAFLSETLSQPHDHRHHLLSTLRREAPSSNKTTTIKPLNLAVENLENAISTTNPSIRSSSLRLAQKVLLSYPDSLLSSLLLSLIYTLNNRPTNASISLLNIFHLDPSLARSQIAPVLFEELFLVHLLPVLRWFNEQRSRILSSLTLDWGYDSDENSIGDVSIVVPCTKLLSKMSGDQALELKELESIYEEVIDENCKVFAKYFKEVVTNGDENRMITPPSVILKELRKVDKSEVSDEISKMEELGLMNGRYNPMWTEGERSVDFLSFSGASKSKYSSPSYPQRVSPETIKNISCRRSTAFPTSLNSDSEPELSLEDNMASSGASSSCCSESEAEIEENNRKMALFEPTQSETQKQKQATVADFSSLQAEQTERIAAVGILLKCMLEDGKCRNTVADKAELAPVLDSFMSASDGERFEIVQFLYELVKLNRRTFNEQILHIIKDEGEFCSMHIFLSYLQVTLPDQSPVVAGLLLQLDLLVEPRKMSIYREEAIESLISSLRNSEFPAAQIAAAETIVSLQGRFTVSGKSLTRAFLLKQAGHGKIYKNLMRMEQLGKLSGEIEENLEEEKAAEEWERKMAFALVSYEFGLLFEALAEGMRSRCAELRSACFVSATWLVHMLGILPDTGIRAAARVCFLKLLIEIFTSSKDIEHKVLSLVALNSFIKDPEGLHDLTSSMKDIKKDLRELRKSSSLAVEILKVLSAGHDSSIAELWTHNELVQVDCSGNGEVLSITFYNDKIFSGHSDGTIKVWTGKGSILHLIQEIREHTKAVTSLAVLQPGEKLYSGSLDRTARVWSIGNESLTCVQVHDMKDQVHNLVVANGICCFIPQGAGVKVHSWNGGSKLLNPNKYVKCLSLVHGKLYCGCQDSSIQEIDLTTGTLATIQHGSRKLLGKTNPIHALQVQNGLIYSASSPFDGAAVKIWNASNYGLVGSLPSILEVRSMAISSDLIYVGCKAGTVEIWDRKKQQNRVEILQTGTNDKVLCMALNANEDVLVIGTSTGQIQAWGLS</sequence>
<dbReference type="AlphaFoldDB" id="A0A3N7G6R1"/>
<protein>
    <recommendedName>
        <fullName evidence="7">E3 ubiquitin-protein ligase LIN-1</fullName>
    </recommendedName>
</protein>
<dbReference type="SUPFAM" id="SSF50978">
    <property type="entry name" value="WD40 repeat-like"/>
    <property type="match status" value="1"/>
</dbReference>
<dbReference type="InterPro" id="IPR015943">
    <property type="entry name" value="WD40/YVTN_repeat-like_dom_sf"/>
</dbReference>
<dbReference type="PROSITE" id="PS50294">
    <property type="entry name" value="WD_REPEATS_REGION"/>
    <property type="match status" value="1"/>
</dbReference>
<dbReference type="Gene3D" id="2.130.10.10">
    <property type="entry name" value="YVTN repeat-like/Quinoprotein amine dehydrogenase"/>
    <property type="match status" value="2"/>
</dbReference>
<evidence type="ECO:0000313" key="5">
    <source>
        <dbReference type="EMBL" id="RQP02880.1"/>
    </source>
</evidence>
<feature type="repeat" description="WD" evidence="1">
    <location>
        <begin position="776"/>
        <end position="817"/>
    </location>
</feature>
<dbReference type="PANTHER" id="PTHR47446:SF2">
    <property type="entry name" value="RING-TYPE E3 UBIQUITIN TRANSFERASE"/>
    <property type="match status" value="1"/>
</dbReference>